<evidence type="ECO:0000313" key="3">
    <source>
        <dbReference type="Proteomes" id="UP000054560"/>
    </source>
</evidence>
<evidence type="ECO:0000313" key="2">
    <source>
        <dbReference type="EMBL" id="KNC84346.1"/>
    </source>
</evidence>
<feature type="region of interest" description="Disordered" evidence="1">
    <location>
        <begin position="102"/>
        <end position="131"/>
    </location>
</feature>
<dbReference type="EMBL" id="KQ241770">
    <property type="protein sequence ID" value="KNC84346.1"/>
    <property type="molecule type" value="Genomic_DNA"/>
</dbReference>
<reference evidence="2 3" key="1">
    <citation type="submission" date="2011-02" db="EMBL/GenBank/DDBJ databases">
        <title>The Genome Sequence of Sphaeroforma arctica JP610.</title>
        <authorList>
            <consortium name="The Broad Institute Genome Sequencing Platform"/>
            <person name="Russ C."/>
            <person name="Cuomo C."/>
            <person name="Young S.K."/>
            <person name="Zeng Q."/>
            <person name="Gargeya S."/>
            <person name="Alvarado L."/>
            <person name="Berlin A."/>
            <person name="Chapman S.B."/>
            <person name="Chen Z."/>
            <person name="Freedman E."/>
            <person name="Gellesch M."/>
            <person name="Goldberg J."/>
            <person name="Griggs A."/>
            <person name="Gujja S."/>
            <person name="Heilman E."/>
            <person name="Heiman D."/>
            <person name="Howarth C."/>
            <person name="Mehta T."/>
            <person name="Neiman D."/>
            <person name="Pearson M."/>
            <person name="Roberts A."/>
            <person name="Saif S."/>
            <person name="Shea T."/>
            <person name="Shenoy N."/>
            <person name="Sisk P."/>
            <person name="Stolte C."/>
            <person name="Sykes S."/>
            <person name="White J."/>
            <person name="Yandava C."/>
            <person name="Burger G."/>
            <person name="Gray M.W."/>
            <person name="Holland P.W.H."/>
            <person name="King N."/>
            <person name="Lang F.B.F."/>
            <person name="Roger A.J."/>
            <person name="Ruiz-Trillo I."/>
            <person name="Haas B."/>
            <person name="Nusbaum C."/>
            <person name="Birren B."/>
        </authorList>
    </citation>
    <scope>NUCLEOTIDE SEQUENCE [LARGE SCALE GENOMIC DNA]</scope>
    <source>
        <strain evidence="2 3">JP610</strain>
    </source>
</reference>
<keyword evidence="3" id="KW-1185">Reference proteome</keyword>
<feature type="compositionally biased region" description="Polar residues" evidence="1">
    <location>
        <begin position="181"/>
        <end position="192"/>
    </location>
</feature>
<feature type="compositionally biased region" description="Polar residues" evidence="1">
    <location>
        <begin position="402"/>
        <end position="415"/>
    </location>
</feature>
<feature type="region of interest" description="Disordered" evidence="1">
    <location>
        <begin position="690"/>
        <end position="756"/>
    </location>
</feature>
<accession>A0A0L0G660</accession>
<dbReference type="GeneID" id="25903930"/>
<feature type="region of interest" description="Disordered" evidence="1">
    <location>
        <begin position="971"/>
        <end position="991"/>
    </location>
</feature>
<feature type="compositionally biased region" description="Basic residues" evidence="1">
    <location>
        <begin position="291"/>
        <end position="309"/>
    </location>
</feature>
<feature type="compositionally biased region" description="Low complexity" evidence="1">
    <location>
        <begin position="390"/>
        <end position="401"/>
    </location>
</feature>
<dbReference type="RefSeq" id="XP_014158248.1">
    <property type="nucleotide sequence ID" value="XM_014302773.1"/>
</dbReference>
<proteinExistence type="predicted"/>
<evidence type="ECO:0000256" key="1">
    <source>
        <dbReference type="SAM" id="MobiDB-lite"/>
    </source>
</evidence>
<gene>
    <name evidence="2" type="ORF">SARC_03426</name>
</gene>
<feature type="region of interest" description="Disordered" evidence="1">
    <location>
        <begin position="160"/>
        <end position="224"/>
    </location>
</feature>
<feature type="region of interest" description="Disordered" evidence="1">
    <location>
        <begin position="1"/>
        <end position="24"/>
    </location>
</feature>
<sequence>MTDYFAKADTPSPSIVTPDRADKNASMYKSRQTCISGSHIHKSKVSTALKASQKRAPVNFICIDDDNSNDNNNDQKENLCPSTLKENNVTPVLMEGTATRHSPRLKANNPTRTPVAGVDTQAKGTSSLKVPRCRTRTAISTESPTPTAARSLSYSVALNTSTPATGKDNALDTHDMERRSVSTSKSTQQQEGLRTRYGLSRTSMYATPSEFVPPAQVGRRSTRAVKRSKKCVDNSEKEFVDVDAGVEVAPEESSVPITDTVEKSQDISLGDTQLEGELKLEESLDIANTRARLRTRNTSRTRQCKRSRSNNKVQSNAENADKGANGSSSAVTSEGVDKESSAKSAMKGVVSDCEDESTGGNVKGRTIEGTDGKTLYDQAARPERVTANISSSTSEVSPKSSQAKQGVNNKLSSTKTKGDNKGTLAKEMARKSASMGALLNLVEPDELVGDLIDSAEDSAMLNASVNGESVAESDYVSADERLSDALGDHSSTDVSVLSAFDETVISDKIEMTNIADDAEGVEKDSVLQVSKKRMRTTSSTQVDDLAQKESVAYINESQAESGSKGVESGIHSPIPTARSHTTVQSIVEEHTHSNPTPVAQPVPAPDIMNIDSTESDPTLSKKADPKTGTDDSTTVASDSMAAAMLSLSRLADLEVAHATESDNSEDDSDDDFLNVSLSKPSYLSKEELERMGMGSDNPDVSTGTSTTGDGGLSVSGAGAYTTGRRTLRSRDHPQIKPLTNRAPLSNAHDKRAKRKSRISIDHLLEAQKWRRNATMADFNVDETSRTSFNFDEFAEQVDNEDQATNTAAVYETLGQNSGKDATTNTVIKQALDMNAGALEDREWEGESFFPQSPSPQYGVPPELKLLEDHVNSPIINFLSICKDWESIGIVLSAYDFRSQCGRMDTLSCVYLARWLVGVVARATDGVIAACGTQAVCEVLVTFKDNLAGKLSILTLVRECFAVFGMGTTSTPSTVQDKEPGEGSANEADGRVSKSDFPISNFKHFMEVLSAILSQRDTAISSSDSLDILKLLLRASMDRKTHPVLPELVACLHKLLVMFPDKETEIVNTMRAVTTSSDASIFICTLIPWSPFERRIRAKYALSHSLRYFRICRAASRVPQSGDIAEETNIDMEKVSEGAADSPKYDKVSLQEVVLALEKVRITPTTDYRMLYHAVYHLSLALDHSQISESDQRIISLQAKRLPGKIKDMQGKYPLRTKIKDVLILLEIWIGQWRTPTIPGHKNKKQKTLMQLFES</sequence>
<feature type="region of interest" description="Disordered" evidence="1">
    <location>
        <begin position="557"/>
        <end position="635"/>
    </location>
</feature>
<feature type="compositionally biased region" description="Basic and acidic residues" evidence="1">
    <location>
        <begin position="619"/>
        <end position="629"/>
    </location>
</feature>
<dbReference type="Proteomes" id="UP000054560">
    <property type="component" value="Unassembled WGS sequence"/>
</dbReference>
<feature type="compositionally biased region" description="Basic and acidic residues" evidence="1">
    <location>
        <begin position="169"/>
        <end position="180"/>
    </location>
</feature>
<name>A0A0L0G660_9EUKA</name>
<dbReference type="AlphaFoldDB" id="A0A0L0G660"/>
<protein>
    <submittedName>
        <fullName evidence="2">Uncharacterized protein</fullName>
    </submittedName>
</protein>
<organism evidence="2 3">
    <name type="scientific">Sphaeroforma arctica JP610</name>
    <dbReference type="NCBI Taxonomy" id="667725"/>
    <lineage>
        <taxon>Eukaryota</taxon>
        <taxon>Ichthyosporea</taxon>
        <taxon>Ichthyophonida</taxon>
        <taxon>Sphaeroforma</taxon>
    </lineage>
</organism>
<feature type="region of interest" description="Disordered" evidence="1">
    <location>
        <begin position="291"/>
        <end position="425"/>
    </location>
</feature>